<protein>
    <submittedName>
        <fullName evidence="1">Uncharacterized protein</fullName>
    </submittedName>
</protein>
<name>A0ACC6SGQ6_9BACI</name>
<keyword evidence="2" id="KW-1185">Reference proteome</keyword>
<sequence length="140" mass="16140">MNFTEFFSIGFKLSSEEQKKHCEELIGNLLALPLEEQKIHCKVIGKEIDRLRKSIFEQSYDEMMFANHLTDVLEVVKKDWPFDYEIGDKVQVSLPHRKIEGKVIGFERVPFRLVNIAPIDNVYKGVPSGKCGFTTLSLFS</sequence>
<evidence type="ECO:0000313" key="1">
    <source>
        <dbReference type="EMBL" id="MEQ2529150.1"/>
    </source>
</evidence>
<reference evidence="1" key="1">
    <citation type="submission" date="2024-03" db="EMBL/GenBank/DDBJ databases">
        <title>Human intestinal bacterial collection.</title>
        <authorList>
            <person name="Pauvert C."/>
            <person name="Hitch T.C.A."/>
            <person name="Clavel T."/>
        </authorList>
    </citation>
    <scope>NUCLEOTIDE SEQUENCE</scope>
    <source>
        <strain evidence="1">CLA-AA-H227</strain>
    </source>
</reference>
<gene>
    <name evidence="1" type="ORF">WMO40_20975</name>
</gene>
<dbReference type="EMBL" id="JBBMEW010000029">
    <property type="protein sequence ID" value="MEQ2529150.1"/>
    <property type="molecule type" value="Genomic_DNA"/>
</dbReference>
<comment type="caution">
    <text evidence="1">The sequence shown here is derived from an EMBL/GenBank/DDBJ whole genome shotgun (WGS) entry which is preliminary data.</text>
</comment>
<accession>A0ACC6SGQ6</accession>
<proteinExistence type="predicted"/>
<dbReference type="Proteomes" id="UP001439875">
    <property type="component" value="Unassembled WGS sequence"/>
</dbReference>
<organism evidence="1 2">
    <name type="scientific">Robertmurraya yapensis</name>
    <name type="common">ex Hitch et al 2024</name>
    <dbReference type="NCBI Taxonomy" id="3133160"/>
    <lineage>
        <taxon>Bacteria</taxon>
        <taxon>Bacillati</taxon>
        <taxon>Bacillota</taxon>
        <taxon>Bacilli</taxon>
        <taxon>Bacillales</taxon>
        <taxon>Bacillaceae</taxon>
        <taxon>Robertmurraya</taxon>
    </lineage>
</organism>
<evidence type="ECO:0000313" key="2">
    <source>
        <dbReference type="Proteomes" id="UP001439875"/>
    </source>
</evidence>